<dbReference type="Proteomes" id="UP001144050">
    <property type="component" value="Unassembled WGS sequence"/>
</dbReference>
<dbReference type="AlphaFoldDB" id="A0AAW5ZS46"/>
<evidence type="ECO:0000313" key="1">
    <source>
        <dbReference type="EMBL" id="MDB0572408.1"/>
    </source>
</evidence>
<evidence type="ECO:0000313" key="2">
    <source>
        <dbReference type="Proteomes" id="UP001144050"/>
    </source>
</evidence>
<reference evidence="1" key="1">
    <citation type="submission" date="2021-09" db="EMBL/GenBank/DDBJ databases">
        <title>Genomic analysis of Ralstonia spp.</title>
        <authorList>
            <person name="Aburjaile F."/>
            <person name="Ariute J.C."/>
            <person name="Pais A.K.L."/>
            <person name="Albuquerque G.M.R."/>
            <person name="Silva A.M.F."/>
            <person name="Brenig B."/>
            <person name="Azevedo V."/>
            <person name="Matiuzzi M."/>
            <person name="Ramos R."/>
            <person name="Goes-Neto A."/>
            <person name="Soares S."/>
            <person name="Iseppon A.M.B."/>
            <person name="Souza E."/>
            <person name="Gama M."/>
        </authorList>
    </citation>
    <scope>NUCLEOTIDE SEQUENCE</scope>
    <source>
        <strain evidence="1">CCRMRs91</strain>
    </source>
</reference>
<sequence>MANHIVLAEQIKAVYRLPEEHRRAILSQAQTDLGRTADLASMREIEKQRQQFIQMHGNAFGLDTSN</sequence>
<protein>
    <submittedName>
        <fullName evidence="1">Uncharacterized protein</fullName>
    </submittedName>
</protein>
<dbReference type="EMBL" id="JAIVFG010000028">
    <property type="protein sequence ID" value="MDB0572408.1"/>
    <property type="molecule type" value="Genomic_DNA"/>
</dbReference>
<organism evidence="1 2">
    <name type="scientific">Ralstonia solanacearum</name>
    <name type="common">Pseudomonas solanacearum</name>
    <dbReference type="NCBI Taxonomy" id="305"/>
    <lineage>
        <taxon>Bacteria</taxon>
        <taxon>Pseudomonadati</taxon>
        <taxon>Pseudomonadota</taxon>
        <taxon>Betaproteobacteria</taxon>
        <taxon>Burkholderiales</taxon>
        <taxon>Burkholderiaceae</taxon>
        <taxon>Ralstonia</taxon>
        <taxon>Ralstonia solanacearum species complex</taxon>
    </lineage>
</organism>
<gene>
    <name evidence="1" type="ORF">LBW59_16730</name>
</gene>
<name>A0AAW5ZS46_RALSL</name>
<accession>A0AAW5ZS46</accession>
<comment type="caution">
    <text evidence="1">The sequence shown here is derived from an EMBL/GenBank/DDBJ whole genome shotgun (WGS) entry which is preliminary data.</text>
</comment>
<proteinExistence type="predicted"/>
<dbReference type="RefSeq" id="WP_271656889.1">
    <property type="nucleotide sequence ID" value="NZ_JAIVFG010000028.1"/>
</dbReference>